<reference evidence="9 10" key="1">
    <citation type="submission" date="2015-01" db="EMBL/GenBank/DDBJ databases">
        <title>The Genome Sequence of Fonsecaea pedrosoi CBS 271.37.</title>
        <authorList>
            <consortium name="The Broad Institute Genomics Platform"/>
            <person name="Cuomo C."/>
            <person name="de Hoog S."/>
            <person name="Gorbushina A."/>
            <person name="Stielow B."/>
            <person name="Teixiera M."/>
            <person name="Abouelleil A."/>
            <person name="Chapman S.B."/>
            <person name="Priest M."/>
            <person name="Young S.K."/>
            <person name="Wortman J."/>
            <person name="Nusbaum C."/>
            <person name="Birren B."/>
        </authorList>
    </citation>
    <scope>NUCLEOTIDE SEQUENCE [LARGE SCALE GENOMIC DNA]</scope>
    <source>
        <strain evidence="9 10">CBS 271.37</strain>
    </source>
</reference>
<feature type="transmembrane region" description="Helical" evidence="7">
    <location>
        <begin position="293"/>
        <end position="312"/>
    </location>
</feature>
<dbReference type="VEuPathDB" id="FungiDB:Z517_00914"/>
<evidence type="ECO:0000256" key="3">
    <source>
        <dbReference type="ARBA" id="ARBA00022692"/>
    </source>
</evidence>
<feature type="transmembrane region" description="Helical" evidence="7">
    <location>
        <begin position="68"/>
        <end position="94"/>
    </location>
</feature>
<feature type="transmembrane region" description="Helical" evidence="7">
    <location>
        <begin position="194"/>
        <end position="220"/>
    </location>
</feature>
<evidence type="ECO:0000313" key="9">
    <source>
        <dbReference type="EMBL" id="KIW85522.1"/>
    </source>
</evidence>
<feature type="transmembrane region" description="Helical" evidence="7">
    <location>
        <begin position="443"/>
        <end position="462"/>
    </location>
</feature>
<feature type="transmembrane region" description="Helical" evidence="7">
    <location>
        <begin position="161"/>
        <end position="182"/>
    </location>
</feature>
<dbReference type="PANTHER" id="PTHR23501">
    <property type="entry name" value="MAJOR FACILITATOR SUPERFAMILY"/>
    <property type="match status" value="1"/>
</dbReference>
<feature type="transmembrane region" description="Helical" evidence="7">
    <location>
        <begin position="519"/>
        <end position="540"/>
    </location>
</feature>
<keyword evidence="3 7" id="KW-0812">Transmembrane</keyword>
<dbReference type="RefSeq" id="XP_013289330.1">
    <property type="nucleotide sequence ID" value="XM_013433876.1"/>
</dbReference>
<dbReference type="Gene3D" id="1.20.1250.20">
    <property type="entry name" value="MFS general substrate transporter like domains"/>
    <property type="match status" value="1"/>
</dbReference>
<dbReference type="InterPro" id="IPR020846">
    <property type="entry name" value="MFS_dom"/>
</dbReference>
<feature type="compositionally biased region" description="Polar residues" evidence="6">
    <location>
        <begin position="1"/>
        <end position="15"/>
    </location>
</feature>
<feature type="transmembrane region" description="Helical" evidence="7">
    <location>
        <begin position="359"/>
        <end position="377"/>
    </location>
</feature>
<evidence type="ECO:0000313" key="10">
    <source>
        <dbReference type="Proteomes" id="UP000053029"/>
    </source>
</evidence>
<feature type="transmembrane region" description="Helical" evidence="7">
    <location>
        <begin position="137"/>
        <end position="155"/>
    </location>
</feature>
<dbReference type="PRINTS" id="PR01036">
    <property type="entry name" value="TCRTETB"/>
</dbReference>
<keyword evidence="5 7" id="KW-0472">Membrane</keyword>
<evidence type="ECO:0000256" key="2">
    <source>
        <dbReference type="ARBA" id="ARBA00022448"/>
    </source>
</evidence>
<dbReference type="SUPFAM" id="SSF103473">
    <property type="entry name" value="MFS general substrate transporter"/>
    <property type="match status" value="1"/>
</dbReference>
<protein>
    <recommendedName>
        <fullName evidence="8">Major facilitator superfamily (MFS) profile domain-containing protein</fullName>
    </recommendedName>
</protein>
<evidence type="ECO:0000256" key="4">
    <source>
        <dbReference type="ARBA" id="ARBA00022989"/>
    </source>
</evidence>
<keyword evidence="4 7" id="KW-1133">Transmembrane helix</keyword>
<accession>A0A0D2FFS4</accession>
<evidence type="ECO:0000259" key="8">
    <source>
        <dbReference type="PROSITE" id="PS50850"/>
    </source>
</evidence>
<dbReference type="FunFam" id="1.20.1720.10:FF:000012">
    <property type="entry name" value="MFS toxin efflux pump (AflT)"/>
    <property type="match status" value="1"/>
</dbReference>
<dbReference type="InterPro" id="IPR036259">
    <property type="entry name" value="MFS_trans_sf"/>
</dbReference>
<dbReference type="CDD" id="cd17502">
    <property type="entry name" value="MFS_Azr1_MDR_like"/>
    <property type="match status" value="1"/>
</dbReference>
<keyword evidence="10" id="KW-1185">Reference proteome</keyword>
<dbReference type="Proteomes" id="UP000053029">
    <property type="component" value="Unassembled WGS sequence"/>
</dbReference>
<feature type="transmembrane region" description="Helical" evidence="7">
    <location>
        <begin position="384"/>
        <end position="406"/>
    </location>
</feature>
<evidence type="ECO:0000256" key="1">
    <source>
        <dbReference type="ARBA" id="ARBA00004141"/>
    </source>
</evidence>
<feature type="transmembrane region" description="Helical" evidence="7">
    <location>
        <begin position="319"/>
        <end position="339"/>
    </location>
</feature>
<name>A0A0D2FFS4_9EURO</name>
<dbReference type="HOGENOM" id="CLU_000960_22_1_1"/>
<comment type="subcellular location">
    <subcellularLocation>
        <location evidence="1">Membrane</location>
        <topology evidence="1">Multi-pass membrane protein</topology>
    </subcellularLocation>
</comment>
<dbReference type="InterPro" id="IPR011701">
    <property type="entry name" value="MFS"/>
</dbReference>
<evidence type="ECO:0000256" key="5">
    <source>
        <dbReference type="ARBA" id="ARBA00023136"/>
    </source>
</evidence>
<dbReference type="AlphaFoldDB" id="A0A0D2FFS4"/>
<feature type="transmembrane region" description="Helical" evidence="7">
    <location>
        <begin position="106"/>
        <end position="125"/>
    </location>
</feature>
<feature type="region of interest" description="Disordered" evidence="6">
    <location>
        <begin position="544"/>
        <end position="564"/>
    </location>
</feature>
<dbReference type="PANTHER" id="PTHR23501:SF177">
    <property type="entry name" value="MAJOR FACILITATOR SUPERFAMILY (MFS) PROFILE DOMAIN-CONTAINING PROTEIN-RELATED"/>
    <property type="match status" value="1"/>
</dbReference>
<dbReference type="Pfam" id="PF07690">
    <property type="entry name" value="MFS_1"/>
    <property type="match status" value="1"/>
</dbReference>
<sequence>MATPTTAKRSPSTLSVPKRETSVVESLGTNKDRDLPDTIDDQQLAEKKSQIDIQTDNKDDEFPHGFRLICLVIGLCMASFLVSLDMTIVATAIPRITDQFQTISDISWYGAAFFMCVGGSTSAWGRVYKFFPLKNTFVVAVLIFELGSLICGVAPNSDTLIAGRAIAGLGAAGISSGAYTMIAFSAPAPKRPMLMGIIGGTAGIAAVVGPLIGGVFANSVTWRWCFYINLPIGGLSTVVILFLFRPPASTRPQSTTTWMHRLLHIDVVGTAMAMGGLISIILALQYGGTTHPWDSAVVIGLLVGSVAIFTALGLRRTVLVPAVFTSLFSGAFFLEIYYLPIYFQSIDGADPTTSAVHNLPLVIAITVGTIVSGVFITRTGLATPVLVVGAAIATAGAGLIYTLGIGSSTGTWVGYQILGGIGWGLAFQVPVMTAQGFSSAEDLSSTTAIVLFFQTTGGALFVSTGQSAFVNTLTRQIRRTHPSLPPGLVITTGASDLRRVFGPEVLPGVVAAYMSGLKVAWAVAIAAAGTALVVGVLGTWERVHSRDGDSGSASASGRDKEVTE</sequence>
<feature type="transmembrane region" description="Helical" evidence="7">
    <location>
        <begin position="412"/>
        <end position="431"/>
    </location>
</feature>
<dbReference type="GO" id="GO:0022857">
    <property type="term" value="F:transmembrane transporter activity"/>
    <property type="evidence" value="ECO:0007669"/>
    <property type="project" value="InterPro"/>
</dbReference>
<feature type="region of interest" description="Disordered" evidence="6">
    <location>
        <begin position="1"/>
        <end position="38"/>
    </location>
</feature>
<feature type="domain" description="Major facilitator superfamily (MFS) profile" evidence="8">
    <location>
        <begin position="71"/>
        <end position="547"/>
    </location>
</feature>
<dbReference type="GO" id="GO:0005886">
    <property type="term" value="C:plasma membrane"/>
    <property type="evidence" value="ECO:0007669"/>
    <property type="project" value="TreeGrafter"/>
</dbReference>
<dbReference type="PROSITE" id="PS50850">
    <property type="entry name" value="MFS"/>
    <property type="match status" value="1"/>
</dbReference>
<organism evidence="9 10">
    <name type="scientific">Fonsecaea pedrosoi CBS 271.37</name>
    <dbReference type="NCBI Taxonomy" id="1442368"/>
    <lineage>
        <taxon>Eukaryota</taxon>
        <taxon>Fungi</taxon>
        <taxon>Dikarya</taxon>
        <taxon>Ascomycota</taxon>
        <taxon>Pezizomycotina</taxon>
        <taxon>Eurotiomycetes</taxon>
        <taxon>Chaetothyriomycetidae</taxon>
        <taxon>Chaetothyriales</taxon>
        <taxon>Herpotrichiellaceae</taxon>
        <taxon>Fonsecaea</taxon>
    </lineage>
</organism>
<dbReference type="EMBL" id="KN846969">
    <property type="protein sequence ID" value="KIW85522.1"/>
    <property type="molecule type" value="Genomic_DNA"/>
</dbReference>
<proteinExistence type="predicted"/>
<keyword evidence="2" id="KW-0813">Transport</keyword>
<dbReference type="GeneID" id="25300404"/>
<feature type="transmembrane region" description="Helical" evidence="7">
    <location>
        <begin position="226"/>
        <end position="244"/>
    </location>
</feature>
<evidence type="ECO:0000256" key="6">
    <source>
        <dbReference type="SAM" id="MobiDB-lite"/>
    </source>
</evidence>
<evidence type="ECO:0000256" key="7">
    <source>
        <dbReference type="SAM" id="Phobius"/>
    </source>
</evidence>
<feature type="transmembrane region" description="Helical" evidence="7">
    <location>
        <begin position="265"/>
        <end position="287"/>
    </location>
</feature>
<gene>
    <name evidence="9" type="ORF">Z517_00914</name>
</gene>